<comment type="caution">
    <text evidence="1">The sequence shown here is derived from an EMBL/GenBank/DDBJ whole genome shotgun (WGS) entry which is preliminary data.</text>
</comment>
<gene>
    <name evidence="1" type="ORF">ANN_23155</name>
</gene>
<dbReference type="EMBL" id="JAJSOF020000025">
    <property type="protein sequence ID" value="KAJ4434593.1"/>
    <property type="molecule type" value="Genomic_DNA"/>
</dbReference>
<name>A0ABQ8SKA8_PERAM</name>
<organism evidence="1 2">
    <name type="scientific">Periplaneta americana</name>
    <name type="common">American cockroach</name>
    <name type="synonym">Blatta americana</name>
    <dbReference type="NCBI Taxonomy" id="6978"/>
    <lineage>
        <taxon>Eukaryota</taxon>
        <taxon>Metazoa</taxon>
        <taxon>Ecdysozoa</taxon>
        <taxon>Arthropoda</taxon>
        <taxon>Hexapoda</taxon>
        <taxon>Insecta</taxon>
        <taxon>Pterygota</taxon>
        <taxon>Neoptera</taxon>
        <taxon>Polyneoptera</taxon>
        <taxon>Dictyoptera</taxon>
        <taxon>Blattodea</taxon>
        <taxon>Blattoidea</taxon>
        <taxon>Blattidae</taxon>
        <taxon>Blattinae</taxon>
        <taxon>Periplaneta</taxon>
    </lineage>
</organism>
<accession>A0ABQ8SKA8</accession>
<keyword evidence="2" id="KW-1185">Reference proteome</keyword>
<sequence>MVGLCEGGNELPGSLKSKVAETVPNPFLEPLQRVLIRVSLNLIVHWALKLYTTEETPCAPAEKRMIDNSGTSILTVRSPRFKMANSRIANWNWALLFPPPLCNHCIDSNAELAV</sequence>
<dbReference type="Proteomes" id="UP001148838">
    <property type="component" value="Unassembled WGS sequence"/>
</dbReference>
<reference evidence="1 2" key="1">
    <citation type="journal article" date="2022" name="Allergy">
        <title>Genome assembly and annotation of Periplaneta americana reveal a comprehensive cockroach allergen profile.</title>
        <authorList>
            <person name="Wang L."/>
            <person name="Xiong Q."/>
            <person name="Saelim N."/>
            <person name="Wang L."/>
            <person name="Nong W."/>
            <person name="Wan A.T."/>
            <person name="Shi M."/>
            <person name="Liu X."/>
            <person name="Cao Q."/>
            <person name="Hui J.H.L."/>
            <person name="Sookrung N."/>
            <person name="Leung T.F."/>
            <person name="Tungtrongchitr A."/>
            <person name="Tsui S.K.W."/>
        </authorList>
    </citation>
    <scope>NUCLEOTIDE SEQUENCE [LARGE SCALE GENOMIC DNA]</scope>
    <source>
        <strain evidence="1">PWHHKU_190912</strain>
    </source>
</reference>
<proteinExistence type="predicted"/>
<evidence type="ECO:0000313" key="1">
    <source>
        <dbReference type="EMBL" id="KAJ4434593.1"/>
    </source>
</evidence>
<protein>
    <submittedName>
        <fullName evidence="1">Uncharacterized protein</fullName>
    </submittedName>
</protein>
<evidence type="ECO:0000313" key="2">
    <source>
        <dbReference type="Proteomes" id="UP001148838"/>
    </source>
</evidence>